<dbReference type="Pfam" id="PF25876">
    <property type="entry name" value="HH_MFP_RND"/>
    <property type="match status" value="1"/>
</dbReference>
<feature type="domain" description="Multidrug resistance protein MdtA-like alpha-helical hairpin" evidence="8">
    <location>
        <begin position="114"/>
        <end position="180"/>
    </location>
</feature>
<evidence type="ECO:0000313" key="12">
    <source>
        <dbReference type="Proteomes" id="UP000190675"/>
    </source>
</evidence>
<evidence type="ECO:0000259" key="8">
    <source>
        <dbReference type="Pfam" id="PF25876"/>
    </source>
</evidence>
<feature type="domain" description="p-hydroxybenzoic acid efflux pump subunit AaeA-like beta-barrel" evidence="10">
    <location>
        <begin position="218"/>
        <end position="314"/>
    </location>
</feature>
<comment type="similarity">
    <text evidence="2">Belongs to the membrane fusion protein (MFP) (TC 8.A.1) family.</text>
</comment>
<evidence type="ECO:0000256" key="4">
    <source>
        <dbReference type="ARBA" id="ARBA00022989"/>
    </source>
</evidence>
<dbReference type="OrthoDB" id="9811754at2"/>
<dbReference type="Pfam" id="PF25917">
    <property type="entry name" value="BSH_RND"/>
    <property type="match status" value="1"/>
</dbReference>
<dbReference type="InterPro" id="IPR006143">
    <property type="entry name" value="RND_pump_MFP"/>
</dbReference>
<dbReference type="Gene3D" id="2.40.30.170">
    <property type="match status" value="1"/>
</dbReference>
<evidence type="ECO:0000256" key="6">
    <source>
        <dbReference type="SAM" id="MobiDB-lite"/>
    </source>
</evidence>
<evidence type="ECO:0000256" key="3">
    <source>
        <dbReference type="ARBA" id="ARBA00022692"/>
    </source>
</evidence>
<dbReference type="EMBL" id="LT670818">
    <property type="protein sequence ID" value="SHH16508.1"/>
    <property type="molecule type" value="Genomic_DNA"/>
</dbReference>
<organism evidence="11 12">
    <name type="scientific">Bradyrhizobium erythrophlei</name>
    <dbReference type="NCBI Taxonomy" id="1437360"/>
    <lineage>
        <taxon>Bacteria</taxon>
        <taxon>Pseudomonadati</taxon>
        <taxon>Pseudomonadota</taxon>
        <taxon>Alphaproteobacteria</taxon>
        <taxon>Hyphomicrobiales</taxon>
        <taxon>Nitrobacteraceae</taxon>
        <taxon>Bradyrhizobium</taxon>
    </lineage>
</organism>
<dbReference type="InterPro" id="IPR058634">
    <property type="entry name" value="AaeA-lik-b-barrel"/>
</dbReference>
<sequence length="323" mass="34506">MLDAQSRPEQGAGDGIDVSSSPAAGRNRASWRSSVASVLITLAAVAVAALLGWATWQAYMGSPWTRDGTVRAYVVTMAPEVAGRIVRLPAGDNQLVHKGDVLFEIEPSDYRIALESAQAQAQRDAAALDYARANEGRQATLEGEGWVSKNIFQQSASAMRQLEAAVAVDKAGIAKAQLDLSRVVVYSPVNGYVTNLLAQLGDYANVGQRLVSLVDSDSFWIDGYFEETNLGKIQDGDPATIKLMGYKQLIRGHVGGVARGINIPNVQPDAAGLASVNPIFTWVRLAQRVPVRIRLDPVPEGVRLVAGITATVQIDPQPAAARH</sequence>
<protein>
    <submittedName>
        <fullName evidence="11">RND family efflux transporter, MFP subunit</fullName>
    </submittedName>
</protein>
<feature type="transmembrane region" description="Helical" evidence="7">
    <location>
        <begin position="35"/>
        <end position="56"/>
    </location>
</feature>
<dbReference type="NCBIfam" id="TIGR01730">
    <property type="entry name" value="RND_mfp"/>
    <property type="match status" value="1"/>
</dbReference>
<dbReference type="InterPro" id="IPR050393">
    <property type="entry name" value="MFP_Efflux_Pump"/>
</dbReference>
<dbReference type="GO" id="GO:0016020">
    <property type="term" value="C:membrane"/>
    <property type="evidence" value="ECO:0007669"/>
    <property type="project" value="InterPro"/>
</dbReference>
<proteinExistence type="inferred from homology"/>
<keyword evidence="3 7" id="KW-0812">Transmembrane</keyword>
<dbReference type="GO" id="GO:0022857">
    <property type="term" value="F:transmembrane transporter activity"/>
    <property type="evidence" value="ECO:0007669"/>
    <property type="project" value="InterPro"/>
</dbReference>
<evidence type="ECO:0000256" key="7">
    <source>
        <dbReference type="SAM" id="Phobius"/>
    </source>
</evidence>
<name>A0A1M5QRD5_9BRAD</name>
<dbReference type="Gene3D" id="1.10.287.470">
    <property type="entry name" value="Helix hairpin bin"/>
    <property type="match status" value="1"/>
</dbReference>
<feature type="domain" description="Multidrug resistance protein MdtA-like barrel-sandwich hybrid" evidence="9">
    <location>
        <begin position="74"/>
        <end position="214"/>
    </location>
</feature>
<evidence type="ECO:0000256" key="1">
    <source>
        <dbReference type="ARBA" id="ARBA00004167"/>
    </source>
</evidence>
<evidence type="ECO:0000313" key="11">
    <source>
        <dbReference type="EMBL" id="SHH16508.1"/>
    </source>
</evidence>
<dbReference type="SUPFAM" id="SSF111369">
    <property type="entry name" value="HlyD-like secretion proteins"/>
    <property type="match status" value="1"/>
</dbReference>
<evidence type="ECO:0000259" key="9">
    <source>
        <dbReference type="Pfam" id="PF25917"/>
    </source>
</evidence>
<keyword evidence="5 7" id="KW-0472">Membrane</keyword>
<dbReference type="InterPro" id="IPR058624">
    <property type="entry name" value="MdtA-like_HH"/>
</dbReference>
<accession>A0A1M5QRD5</accession>
<comment type="subcellular location">
    <subcellularLocation>
        <location evidence="1">Membrane</location>
        <topology evidence="1">Single-pass membrane protein</topology>
    </subcellularLocation>
</comment>
<dbReference type="AlphaFoldDB" id="A0A1M5QRD5"/>
<dbReference type="Pfam" id="PF25963">
    <property type="entry name" value="Beta-barrel_AAEA"/>
    <property type="match status" value="1"/>
</dbReference>
<evidence type="ECO:0000256" key="5">
    <source>
        <dbReference type="ARBA" id="ARBA00023136"/>
    </source>
</evidence>
<gene>
    <name evidence="11" type="ORF">SAMN05444169_6101</name>
</gene>
<evidence type="ECO:0000256" key="2">
    <source>
        <dbReference type="ARBA" id="ARBA00009477"/>
    </source>
</evidence>
<dbReference type="PANTHER" id="PTHR30367">
    <property type="entry name" value="P-HYDROXYBENZOIC ACID EFFLUX PUMP SUBUNIT AAEA-RELATED"/>
    <property type="match status" value="1"/>
</dbReference>
<evidence type="ECO:0000259" key="10">
    <source>
        <dbReference type="Pfam" id="PF25963"/>
    </source>
</evidence>
<dbReference type="Proteomes" id="UP000190675">
    <property type="component" value="Chromosome I"/>
</dbReference>
<reference evidence="11 12" key="1">
    <citation type="submission" date="2016-11" db="EMBL/GenBank/DDBJ databases">
        <authorList>
            <person name="Jaros S."/>
            <person name="Januszkiewicz K."/>
            <person name="Wedrychowicz H."/>
        </authorList>
    </citation>
    <scope>NUCLEOTIDE SEQUENCE [LARGE SCALE GENOMIC DNA]</scope>
    <source>
        <strain evidence="11 12">GAS242</strain>
    </source>
</reference>
<keyword evidence="4 7" id="KW-1133">Transmembrane helix</keyword>
<dbReference type="InterPro" id="IPR058625">
    <property type="entry name" value="MdtA-like_BSH"/>
</dbReference>
<dbReference type="PANTHER" id="PTHR30367:SF1">
    <property type="entry name" value="MULTIDRUG RESISTANCE PROTEIN MDTN"/>
    <property type="match status" value="1"/>
</dbReference>
<feature type="region of interest" description="Disordered" evidence="6">
    <location>
        <begin position="1"/>
        <end position="24"/>
    </location>
</feature>